<keyword evidence="5" id="KW-0547">Nucleotide-binding</keyword>
<evidence type="ECO:0000256" key="9">
    <source>
        <dbReference type="ARBA" id="ARBA00047899"/>
    </source>
</evidence>
<evidence type="ECO:0000256" key="5">
    <source>
        <dbReference type="ARBA" id="ARBA00022741"/>
    </source>
</evidence>
<dbReference type="Gene3D" id="1.10.510.10">
    <property type="entry name" value="Transferase(Phosphotransferase) domain 1"/>
    <property type="match status" value="2"/>
</dbReference>
<reference evidence="13" key="1">
    <citation type="journal article" date="2010" name="Science">
        <title>Plasticity of animal genome architecture unmasked by rapid evolution of a pelagic tunicate.</title>
        <authorList>
            <person name="Denoeud F."/>
            <person name="Henriet S."/>
            <person name="Mungpakdee S."/>
            <person name="Aury J.M."/>
            <person name="Da Silva C."/>
            <person name="Brinkmann H."/>
            <person name="Mikhaleva J."/>
            <person name="Olsen L.C."/>
            <person name="Jubin C."/>
            <person name="Canestro C."/>
            <person name="Bouquet J.M."/>
            <person name="Danks G."/>
            <person name="Poulain J."/>
            <person name="Campsteijn C."/>
            <person name="Adamski M."/>
            <person name="Cross I."/>
            <person name="Yadetie F."/>
            <person name="Muffato M."/>
            <person name="Louis A."/>
            <person name="Butcher S."/>
            <person name="Tsagkogeorga G."/>
            <person name="Konrad A."/>
            <person name="Singh S."/>
            <person name="Jensen M.F."/>
            <person name="Cong E.H."/>
            <person name="Eikeseth-Otteraa H."/>
            <person name="Noel B."/>
            <person name="Anthouard V."/>
            <person name="Porcel B.M."/>
            <person name="Kachouri-Lafond R."/>
            <person name="Nishino A."/>
            <person name="Ugolini M."/>
            <person name="Chourrout P."/>
            <person name="Nishida H."/>
            <person name="Aasland R."/>
            <person name="Huzurbazar S."/>
            <person name="Westhof E."/>
            <person name="Delsuc F."/>
            <person name="Lehrach H."/>
            <person name="Reinhardt R."/>
            <person name="Weissenbach J."/>
            <person name="Roy S.W."/>
            <person name="Artiguenave F."/>
            <person name="Postlethwait J.H."/>
            <person name="Manak J.R."/>
            <person name="Thompson E.M."/>
            <person name="Jaillon O."/>
            <person name="Du Pasquier L."/>
            <person name="Boudinot P."/>
            <person name="Liberles D.A."/>
            <person name="Volff J.N."/>
            <person name="Philippe H."/>
            <person name="Lenhard B."/>
            <person name="Roest Crollius H."/>
            <person name="Wincker P."/>
            <person name="Chourrout D."/>
        </authorList>
    </citation>
    <scope>NUCLEOTIDE SEQUENCE [LARGE SCALE GENOMIC DNA]</scope>
</reference>
<name>E4YTV2_OIKDI</name>
<evidence type="ECO:0000259" key="12">
    <source>
        <dbReference type="PROSITE" id="PS50011"/>
    </source>
</evidence>
<dbReference type="InterPro" id="IPR050236">
    <property type="entry name" value="Ser_Thr_kinase_AGC"/>
</dbReference>
<dbReference type="SUPFAM" id="SSF56112">
    <property type="entry name" value="Protein kinase-like (PK-like)"/>
    <property type="match status" value="1"/>
</dbReference>
<keyword evidence="6" id="KW-0418">Kinase</keyword>
<keyword evidence="4" id="KW-0808">Transferase</keyword>
<organism evidence="13">
    <name type="scientific">Oikopleura dioica</name>
    <name type="common">Tunicate</name>
    <dbReference type="NCBI Taxonomy" id="34765"/>
    <lineage>
        <taxon>Eukaryota</taxon>
        <taxon>Metazoa</taxon>
        <taxon>Chordata</taxon>
        <taxon>Tunicata</taxon>
        <taxon>Appendicularia</taxon>
        <taxon>Copelata</taxon>
        <taxon>Oikopleuridae</taxon>
        <taxon>Oikopleura</taxon>
    </lineage>
</organism>
<dbReference type="GO" id="GO:0004674">
    <property type="term" value="F:protein serine/threonine kinase activity"/>
    <property type="evidence" value="ECO:0007669"/>
    <property type="project" value="UniProtKB-KW"/>
</dbReference>
<dbReference type="EC" id="2.7.11.1" evidence="1"/>
<dbReference type="InterPro" id="IPR011009">
    <property type="entry name" value="Kinase-like_dom_sf"/>
</dbReference>
<dbReference type="EMBL" id="FN655355">
    <property type="protein sequence ID" value="CBY38891.1"/>
    <property type="molecule type" value="Genomic_DNA"/>
</dbReference>
<evidence type="ECO:0000256" key="11">
    <source>
        <dbReference type="SAM" id="MobiDB-lite"/>
    </source>
</evidence>
<feature type="domain" description="Protein kinase" evidence="12">
    <location>
        <begin position="6"/>
        <end position="375"/>
    </location>
</feature>
<dbReference type="GO" id="GO:0035556">
    <property type="term" value="P:intracellular signal transduction"/>
    <property type="evidence" value="ECO:0007669"/>
    <property type="project" value="TreeGrafter"/>
</dbReference>
<evidence type="ECO:0000256" key="7">
    <source>
        <dbReference type="ARBA" id="ARBA00022840"/>
    </source>
</evidence>
<evidence type="ECO:0000256" key="3">
    <source>
        <dbReference type="ARBA" id="ARBA00022527"/>
    </source>
</evidence>
<protein>
    <recommendedName>
        <fullName evidence="2">Serine/threonine-protein kinase greatwall</fullName>
        <ecNumber evidence="1">2.7.11.1</ecNumber>
    </recommendedName>
    <alternativeName>
        <fullName evidence="8">Microtubule-associated serine/threonine-protein kinase-like</fullName>
    </alternativeName>
</protein>
<accession>E4YTV2</accession>
<dbReference type="SMART" id="SM00220">
    <property type="entry name" value="S_TKc"/>
    <property type="match status" value="1"/>
</dbReference>
<dbReference type="GO" id="GO:0005524">
    <property type="term" value="F:ATP binding"/>
    <property type="evidence" value="ECO:0007669"/>
    <property type="project" value="UniProtKB-KW"/>
</dbReference>
<evidence type="ECO:0000256" key="6">
    <source>
        <dbReference type="ARBA" id="ARBA00022777"/>
    </source>
</evidence>
<dbReference type="InterPro" id="IPR000719">
    <property type="entry name" value="Prot_kinase_dom"/>
</dbReference>
<dbReference type="Gene3D" id="3.30.200.20">
    <property type="entry name" value="Phosphorylase Kinase, domain 1"/>
    <property type="match status" value="1"/>
</dbReference>
<comment type="catalytic activity">
    <reaction evidence="9">
        <text>L-threonyl-[protein] + ATP = O-phospho-L-threonyl-[protein] + ADP + H(+)</text>
        <dbReference type="Rhea" id="RHEA:46608"/>
        <dbReference type="Rhea" id="RHEA-COMP:11060"/>
        <dbReference type="Rhea" id="RHEA-COMP:11605"/>
        <dbReference type="ChEBI" id="CHEBI:15378"/>
        <dbReference type="ChEBI" id="CHEBI:30013"/>
        <dbReference type="ChEBI" id="CHEBI:30616"/>
        <dbReference type="ChEBI" id="CHEBI:61977"/>
        <dbReference type="ChEBI" id="CHEBI:456216"/>
        <dbReference type="EC" id="2.7.11.1"/>
    </reaction>
</comment>
<evidence type="ECO:0000313" key="13">
    <source>
        <dbReference type="EMBL" id="CBY38891.1"/>
    </source>
</evidence>
<dbReference type="Proteomes" id="UP000011014">
    <property type="component" value="Unassembled WGS sequence"/>
</dbReference>
<evidence type="ECO:0000256" key="1">
    <source>
        <dbReference type="ARBA" id="ARBA00012513"/>
    </source>
</evidence>
<feature type="region of interest" description="Disordered" evidence="11">
    <location>
        <begin position="231"/>
        <end position="261"/>
    </location>
</feature>
<dbReference type="PANTHER" id="PTHR24356">
    <property type="entry name" value="SERINE/THREONINE-PROTEIN KINASE"/>
    <property type="match status" value="1"/>
</dbReference>
<evidence type="ECO:0000256" key="4">
    <source>
        <dbReference type="ARBA" id="ARBA00022679"/>
    </source>
</evidence>
<keyword evidence="7" id="KW-0067">ATP-binding</keyword>
<dbReference type="PANTHER" id="PTHR24356:SF1">
    <property type="entry name" value="SERINE_THREONINE-PROTEIN KINASE GREATWALL"/>
    <property type="match status" value="1"/>
</dbReference>
<keyword evidence="3" id="KW-0723">Serine/threonine-protein kinase</keyword>
<evidence type="ECO:0000256" key="2">
    <source>
        <dbReference type="ARBA" id="ARBA00022148"/>
    </source>
</evidence>
<evidence type="ECO:0000256" key="10">
    <source>
        <dbReference type="ARBA" id="ARBA00048679"/>
    </source>
</evidence>
<comment type="catalytic activity">
    <reaction evidence="10">
        <text>L-seryl-[protein] + ATP = O-phospho-L-seryl-[protein] + ADP + H(+)</text>
        <dbReference type="Rhea" id="RHEA:17989"/>
        <dbReference type="Rhea" id="RHEA-COMP:9863"/>
        <dbReference type="Rhea" id="RHEA-COMP:11604"/>
        <dbReference type="ChEBI" id="CHEBI:15378"/>
        <dbReference type="ChEBI" id="CHEBI:29999"/>
        <dbReference type="ChEBI" id="CHEBI:30616"/>
        <dbReference type="ChEBI" id="CHEBI:83421"/>
        <dbReference type="ChEBI" id="CHEBI:456216"/>
        <dbReference type="EC" id="2.7.11.1"/>
    </reaction>
</comment>
<dbReference type="AlphaFoldDB" id="E4YTV2"/>
<dbReference type="InterPro" id="IPR008271">
    <property type="entry name" value="Ser/Thr_kinase_AS"/>
</dbReference>
<gene>
    <name evidence="13" type="ORF">GSOID_T00019420001</name>
</gene>
<proteinExistence type="predicted"/>
<dbReference type="PROSITE" id="PS50011">
    <property type="entry name" value="PROTEIN_KINASE_DOM"/>
    <property type="match status" value="1"/>
</dbReference>
<dbReference type="Pfam" id="PF00069">
    <property type="entry name" value="Pkinase"/>
    <property type="match status" value="2"/>
</dbReference>
<evidence type="ECO:0000256" key="8">
    <source>
        <dbReference type="ARBA" id="ARBA00033099"/>
    </source>
</evidence>
<dbReference type="PROSITE" id="PS00108">
    <property type="entry name" value="PROTEIN_KINASE_ST"/>
    <property type="match status" value="1"/>
</dbReference>
<sequence>MRLEDFDVRKKISKGAFGDVYLAKYDGKYFALKAIDKGNIYRKNMLREIVDEKDILSQLSAPFMVQMNYCFQSTNLIYFAMEYCCGGDLAGLLRGVKYFEEPEAVFYISQIAVGLSYLHERGIIHRDLKPANILLTANGTIKLSDFGLAAKSTQYRRRQVFGTPGQVRSFKQRLILRGSLPEKTPALIGKTRTHHTGCREEPIPFTLDLSEDELGAEDIFAEVYNEIASKEGTPKTPAVTPGRRSRGENISSTTPSRHVRRLSSDPKLDMCEYMPSKVVGSPDYMSPELVQDHQVCSKSDCWSLGAVLYEFSLGIPPFNSDTINEVFEKVKKCDVNWEESSEFLSEEMKNLLEKLLQLDPKIRPSAREILNHPVINVYFGERSTIEETIQSIKEAEPPVTPQLSDPEDLLYFETPSDL</sequence>
<dbReference type="PIRSF" id="PIRSF000654">
    <property type="entry name" value="Integrin-linked_kinase"/>
    <property type="match status" value="1"/>
</dbReference>